<evidence type="ECO:0000256" key="1">
    <source>
        <dbReference type="ARBA" id="ARBA00004459"/>
    </source>
</evidence>
<keyword evidence="9" id="KW-1185">Reference proteome</keyword>
<dbReference type="NCBIfam" id="NF047847">
    <property type="entry name" value="SS_mature_LptM"/>
    <property type="match status" value="1"/>
</dbReference>
<gene>
    <name evidence="8" type="ORF">HF203_14055</name>
</gene>
<dbReference type="Proteomes" id="UP000740754">
    <property type="component" value="Unassembled WGS sequence"/>
</dbReference>
<evidence type="ECO:0000313" key="9">
    <source>
        <dbReference type="Proteomes" id="UP000740754"/>
    </source>
</evidence>
<evidence type="ECO:0000256" key="5">
    <source>
        <dbReference type="ARBA" id="ARBA00023237"/>
    </source>
</evidence>
<feature type="region of interest" description="Disordered" evidence="7">
    <location>
        <begin position="30"/>
        <end position="58"/>
    </location>
</feature>
<evidence type="ECO:0000256" key="4">
    <source>
        <dbReference type="ARBA" id="ARBA00023139"/>
    </source>
</evidence>
<sequence>MLCWARYLFIAIILVLGTVSMLGACGQKGPLYLPEPEPGTPPTTTGEDLPEVPAPDQP</sequence>
<comment type="caution">
    <text evidence="8">The sequence shown here is derived from an EMBL/GenBank/DDBJ whole genome shotgun (WGS) entry which is preliminary data.</text>
</comment>
<dbReference type="EMBL" id="JAAXKX010000025">
    <property type="protein sequence ID" value="NKN34346.1"/>
    <property type="molecule type" value="Genomic_DNA"/>
</dbReference>
<dbReference type="InterPro" id="IPR032831">
    <property type="entry name" value="LptM_cons"/>
</dbReference>
<keyword evidence="3" id="KW-0472">Membrane</keyword>
<keyword evidence="6 8" id="KW-0449">Lipoprotein</keyword>
<evidence type="ECO:0000256" key="3">
    <source>
        <dbReference type="ARBA" id="ARBA00023136"/>
    </source>
</evidence>
<keyword evidence="2" id="KW-0732">Signal</keyword>
<evidence type="ECO:0000256" key="7">
    <source>
        <dbReference type="SAM" id="MobiDB-lite"/>
    </source>
</evidence>
<organism evidence="8 9">
    <name type="scientific">Marichromatium bheemlicum</name>
    <dbReference type="NCBI Taxonomy" id="365339"/>
    <lineage>
        <taxon>Bacteria</taxon>
        <taxon>Pseudomonadati</taxon>
        <taxon>Pseudomonadota</taxon>
        <taxon>Gammaproteobacteria</taxon>
        <taxon>Chromatiales</taxon>
        <taxon>Chromatiaceae</taxon>
        <taxon>Marichromatium</taxon>
    </lineage>
</organism>
<reference evidence="8 9" key="1">
    <citation type="submission" date="2020-04" db="EMBL/GenBank/DDBJ databases">
        <title>Draft Whole-Genome sequence of Marichromatium bheemlicum DSM 18632, type strain.</title>
        <authorList>
            <person name="Kyndt J.A."/>
            <person name="Meyer T.E."/>
        </authorList>
    </citation>
    <scope>NUCLEOTIDE SEQUENCE [LARGE SCALE GENOMIC DNA]</scope>
    <source>
        <strain evidence="8 9">DSM 18632</strain>
    </source>
</reference>
<name>A0ABX1IBR2_9GAMM</name>
<evidence type="ECO:0000256" key="6">
    <source>
        <dbReference type="ARBA" id="ARBA00023288"/>
    </source>
</evidence>
<protein>
    <submittedName>
        <fullName evidence="8">Lipoprotein</fullName>
    </submittedName>
</protein>
<comment type="subcellular location">
    <subcellularLocation>
        <location evidence="1">Cell outer membrane</location>
        <topology evidence="1">Lipid-anchor</topology>
    </subcellularLocation>
</comment>
<keyword evidence="5" id="KW-0998">Cell outer membrane</keyword>
<keyword evidence="4" id="KW-0564">Palmitate</keyword>
<evidence type="ECO:0000256" key="2">
    <source>
        <dbReference type="ARBA" id="ARBA00022729"/>
    </source>
</evidence>
<dbReference type="PROSITE" id="PS51257">
    <property type="entry name" value="PROKAR_LIPOPROTEIN"/>
    <property type="match status" value="1"/>
</dbReference>
<proteinExistence type="predicted"/>
<accession>A0ABX1IBR2</accession>
<dbReference type="Pfam" id="PF13627">
    <property type="entry name" value="LptM_cons"/>
    <property type="match status" value="1"/>
</dbReference>
<evidence type="ECO:0000313" key="8">
    <source>
        <dbReference type="EMBL" id="NKN34346.1"/>
    </source>
</evidence>
<dbReference type="RefSeq" id="WP_168670733.1">
    <property type="nucleotide sequence ID" value="NZ_JAAXKX010000025.1"/>
</dbReference>